<keyword evidence="7 9" id="KW-1133">Transmembrane helix</keyword>
<evidence type="ECO:0000256" key="8">
    <source>
        <dbReference type="ARBA" id="ARBA00023136"/>
    </source>
</evidence>
<feature type="transmembrane region" description="Helical" evidence="9">
    <location>
        <begin position="950"/>
        <end position="968"/>
    </location>
</feature>
<feature type="transmembrane region" description="Helical" evidence="9">
    <location>
        <begin position="974"/>
        <end position="994"/>
    </location>
</feature>
<dbReference type="GO" id="GO:0016887">
    <property type="term" value="F:ATP hydrolysis activity"/>
    <property type="evidence" value="ECO:0007669"/>
    <property type="project" value="InterPro"/>
</dbReference>
<evidence type="ECO:0000256" key="5">
    <source>
        <dbReference type="ARBA" id="ARBA00022741"/>
    </source>
</evidence>
<dbReference type="eggNOG" id="KOG0054">
    <property type="taxonomic scope" value="Eukaryota"/>
</dbReference>
<evidence type="ECO:0000313" key="11">
    <source>
        <dbReference type="EMBL" id="EEA04737.1"/>
    </source>
</evidence>
<dbReference type="VEuPathDB" id="CryptoDB:CMU_038020"/>
<dbReference type="GO" id="GO:0016020">
    <property type="term" value="C:membrane"/>
    <property type="evidence" value="ECO:0007669"/>
    <property type="project" value="UniProtKB-SubCell"/>
</dbReference>
<keyword evidence="3" id="KW-0813">Transport</keyword>
<gene>
    <name evidence="11" type="ORF">CMU_038020</name>
</gene>
<keyword evidence="12" id="KW-1185">Reference proteome</keyword>
<protein>
    <submittedName>
        <fullName evidence="11">ABC transporter family protein</fullName>
    </submittedName>
</protein>
<evidence type="ECO:0000256" key="2">
    <source>
        <dbReference type="ARBA" id="ARBA00009726"/>
    </source>
</evidence>
<feature type="transmembrane region" description="Helical" evidence="9">
    <location>
        <begin position="767"/>
        <end position="791"/>
    </location>
</feature>
<dbReference type="OrthoDB" id="4865934at2759"/>
<dbReference type="Proteomes" id="UP000001460">
    <property type="component" value="Unassembled WGS sequence"/>
</dbReference>
<dbReference type="GO" id="GO:0140359">
    <property type="term" value="F:ABC-type transporter activity"/>
    <property type="evidence" value="ECO:0007669"/>
    <property type="project" value="InterPro"/>
</dbReference>
<evidence type="ECO:0000256" key="1">
    <source>
        <dbReference type="ARBA" id="ARBA00004141"/>
    </source>
</evidence>
<feature type="transmembrane region" description="Helical" evidence="9">
    <location>
        <begin position="876"/>
        <end position="897"/>
    </location>
</feature>
<evidence type="ECO:0000259" key="10">
    <source>
        <dbReference type="PROSITE" id="PS50929"/>
    </source>
</evidence>
<evidence type="ECO:0000313" key="12">
    <source>
        <dbReference type="Proteomes" id="UP000001460"/>
    </source>
</evidence>
<dbReference type="STRING" id="441375.B6A946"/>
<accession>B6A946</accession>
<keyword evidence="5" id="KW-0547">Nucleotide-binding</keyword>
<dbReference type="SUPFAM" id="SSF90123">
    <property type="entry name" value="ABC transporter transmembrane region"/>
    <property type="match status" value="1"/>
</dbReference>
<evidence type="ECO:0000256" key="6">
    <source>
        <dbReference type="ARBA" id="ARBA00022840"/>
    </source>
</evidence>
<dbReference type="RefSeq" id="XP_002139086.1">
    <property type="nucleotide sequence ID" value="XM_002139050.1"/>
</dbReference>
<dbReference type="InterPro" id="IPR050173">
    <property type="entry name" value="ABC_transporter_C-like"/>
</dbReference>
<dbReference type="GO" id="GO:0005524">
    <property type="term" value="F:ATP binding"/>
    <property type="evidence" value="ECO:0007669"/>
    <property type="project" value="UniProtKB-KW"/>
</dbReference>
<feature type="transmembrane region" description="Helical" evidence="9">
    <location>
        <begin position="1060"/>
        <end position="1084"/>
    </location>
</feature>
<dbReference type="PROSITE" id="PS50929">
    <property type="entry name" value="ABC_TM1F"/>
    <property type="match status" value="1"/>
</dbReference>
<sequence>MVLDEIHLLGTYNKQSYGHPLEVSFWSKLTLKWLTPYIKGASNSKLLYPSNFPKILEGDSTLKWADLLEEEIIRQYNRNYSHKKEFKVHLFQALFNILKVPLFVMFLMKLLLEFLGIIVADLLRRSLEVIEITYNGNLKGSEYNSNVNYGIILAIIIICLQFLMILLSTQLGFFICRQTIRLQGSITHVLYRSILASGRIYASNYNWHNNKYIDEDIPNIYNYILIDMNCTTKLMVSIVDILIIPCRLCLVCFSLKRAMGSSLISNKIMLSVTLLACSVMVSELCRAFLKQRYLLSRDTRLSLLNDIMNSISSIKLLGWEVIAYWLINKARIIEIWIRSAYIPFQSFSSVIYSIANIITQYILLRTALIVSLTYYLDFSPSVIIPTYYLLDMASQRLSDLPVIIATIIEGMNSAYRMELIYKKILYSSACVNKLSGEVFYDKYKTRDLIQDNPVFLRDIKIRIQIPNQDINIKKFTVERGSISLIEDCCPTLLPIFVQVILGYHNYEALNNNSLVVLKHLENNASVLWCPSEPWIPCGTIKSIITFGSPFCKTIYEKVLSICELNTDIENWIEKDGRFIDNRQSLSGGQAARLGLARAVYKFCFDNKYHYNNSQLIILENTLQSVDLSVSLKILHHLFIDKDAVFNGASVILILTQDLIRYFDRMLLNSSQEINKTKFTSIKHYVFTKFGIIDNPTIYCENLSNLDSISEYNHNSGNSVDKFFFRYESLDESIMSNDTFPLLEKINEYGSVSSSTYKRYFDGVNKPMLFIVVLGVFLLVLSTLIVQFGLAYTLEIIPKYSEDNGNSFNTTNPTLIQGNAPMTVISYGVSRSIDSRNYKGFKAINLIFRYIQNWFGYKIHGDNFVISLESILNYSRYIIGFIFIGYFIILTLESILCIQASQTIHNNLLYSIIVHSSLPTICGIPIGQIINKLATDLIITDWHTMRSIGRVIWGLTSFLLNFIFLAILAPWTIPILVLILILVAKFAIIPIIFAARNIQRTNFVALSPICSIMASTWIGTKTIAIFKNHNYFENVTLGMLEYIQRIRFIQHSSQIWCNVRIQLLILPITLFNFIFPYFAPMLLSFVREYRWKSSPSFFQYLDILSNPLIVSWGIARCLSLAESATSLLIDYVQMEKEMCSVERLLQLNLQISLEDSLRGYIYAKNNDLEKAHLNKLGVFTKKEQLNINNSEVKKYNEDPTYKFCCPLLLNQTSSSNIVLSLLDVSINYMISRELNKITHIVENCNMYVGVGQVVGIVGRTGSGKSSLFNSIVNITPICNGLIKLNGISIHSIPRYILRNKIGVIPQSVCLMPNSTIRDIIDPYYEYEDEKIYEVIRICCLDKLLINDSLSIDFKVTLYQISDNEMTKFMAFTSDDQTLTISNILLQYLHLCHILLYSKRYSLILIDEVADHSSQESEHLDIMRKGFDVLDIISNYCSHCAIVVISHDLHVIKKCSQLYELEESRLKIRSYDDIVRKLN</sequence>
<keyword evidence="4 9" id="KW-0812">Transmembrane</keyword>
<dbReference type="InterPro" id="IPR027417">
    <property type="entry name" value="P-loop_NTPase"/>
</dbReference>
<reference evidence="11" key="1">
    <citation type="submission" date="2008-06" db="EMBL/GenBank/DDBJ databases">
        <authorList>
            <person name="Lorenzi H."/>
            <person name="Inman J."/>
            <person name="Miller J."/>
            <person name="Schobel S."/>
            <person name="Amedeo P."/>
            <person name="Caler E.V."/>
            <person name="da Silva J."/>
        </authorList>
    </citation>
    <scope>NUCLEOTIDE SEQUENCE [LARGE SCALE GENOMIC DNA]</scope>
    <source>
        <strain evidence="11">RN66</strain>
    </source>
</reference>
<dbReference type="InterPro" id="IPR011527">
    <property type="entry name" value="ABC1_TM_dom"/>
</dbReference>
<evidence type="ECO:0000256" key="9">
    <source>
        <dbReference type="SAM" id="Phobius"/>
    </source>
</evidence>
<dbReference type="PANTHER" id="PTHR24223:SF456">
    <property type="entry name" value="MULTIDRUG RESISTANCE-ASSOCIATED PROTEIN LETHAL(2)03659"/>
    <property type="match status" value="1"/>
</dbReference>
<feature type="transmembrane region" description="Helical" evidence="9">
    <location>
        <begin position="93"/>
        <end position="119"/>
    </location>
</feature>
<keyword evidence="6" id="KW-0067">ATP-binding</keyword>
<dbReference type="InterPro" id="IPR036640">
    <property type="entry name" value="ABC1_TM_sf"/>
</dbReference>
<dbReference type="Gene3D" id="3.40.50.300">
    <property type="entry name" value="P-loop containing nucleotide triphosphate hydrolases"/>
    <property type="match status" value="2"/>
</dbReference>
<dbReference type="SUPFAM" id="SSF52540">
    <property type="entry name" value="P-loop containing nucleoside triphosphate hydrolases"/>
    <property type="match status" value="2"/>
</dbReference>
<name>B6A946_CRYMR</name>
<dbReference type="EMBL" id="DS989726">
    <property type="protein sequence ID" value="EEA04737.1"/>
    <property type="molecule type" value="Genomic_DNA"/>
</dbReference>
<dbReference type="PANTHER" id="PTHR24223">
    <property type="entry name" value="ATP-BINDING CASSETTE SUB-FAMILY C"/>
    <property type="match status" value="1"/>
</dbReference>
<comment type="subcellular location">
    <subcellularLocation>
        <location evidence="1">Membrane</location>
        <topology evidence="1">Multi-pass membrane protein</topology>
    </subcellularLocation>
</comment>
<comment type="similarity">
    <text evidence="2">Belongs to the ABC transporter superfamily. ABCC family. Conjugate transporter (TC 3.A.1.208) subfamily.</text>
</comment>
<keyword evidence="8 9" id="KW-0472">Membrane</keyword>
<dbReference type="GeneID" id="6994274"/>
<feature type="domain" description="ABC transmembrane type-1" evidence="10">
    <location>
        <begin position="924"/>
        <end position="1074"/>
    </location>
</feature>
<evidence type="ECO:0000256" key="4">
    <source>
        <dbReference type="ARBA" id="ARBA00022692"/>
    </source>
</evidence>
<evidence type="ECO:0000256" key="3">
    <source>
        <dbReference type="ARBA" id="ARBA00022448"/>
    </source>
</evidence>
<dbReference type="Pfam" id="PF00005">
    <property type="entry name" value="ABC_tran"/>
    <property type="match status" value="1"/>
</dbReference>
<evidence type="ECO:0000256" key="7">
    <source>
        <dbReference type="ARBA" id="ARBA00022989"/>
    </source>
</evidence>
<dbReference type="Gene3D" id="1.20.1560.10">
    <property type="entry name" value="ABC transporter type 1, transmembrane domain"/>
    <property type="match status" value="2"/>
</dbReference>
<proteinExistence type="inferred from homology"/>
<dbReference type="OMA" id="YEVIRIC"/>
<dbReference type="InterPro" id="IPR003439">
    <property type="entry name" value="ABC_transporter-like_ATP-bd"/>
</dbReference>
<feature type="transmembrane region" description="Helical" evidence="9">
    <location>
        <begin position="147"/>
        <end position="168"/>
    </location>
</feature>
<organism evidence="11 12">
    <name type="scientific">Cryptosporidium muris (strain RN66)</name>
    <dbReference type="NCBI Taxonomy" id="441375"/>
    <lineage>
        <taxon>Eukaryota</taxon>
        <taxon>Sar</taxon>
        <taxon>Alveolata</taxon>
        <taxon>Apicomplexa</taxon>
        <taxon>Conoidasida</taxon>
        <taxon>Coccidia</taxon>
        <taxon>Eucoccidiorida</taxon>
        <taxon>Eimeriorina</taxon>
        <taxon>Cryptosporidiidae</taxon>
        <taxon>Cryptosporidium</taxon>
    </lineage>
</organism>